<feature type="compositionally biased region" description="Basic and acidic residues" evidence="2">
    <location>
        <begin position="131"/>
        <end position="141"/>
    </location>
</feature>
<feature type="compositionally biased region" description="Basic and acidic residues" evidence="2">
    <location>
        <begin position="219"/>
        <end position="236"/>
    </location>
</feature>
<feature type="region of interest" description="Disordered" evidence="2">
    <location>
        <begin position="1"/>
        <end position="141"/>
    </location>
</feature>
<evidence type="ECO:0000313" key="4">
    <source>
        <dbReference type="Proteomes" id="UP001530315"/>
    </source>
</evidence>
<keyword evidence="4" id="KW-1185">Reference proteome</keyword>
<evidence type="ECO:0000256" key="1">
    <source>
        <dbReference type="ARBA" id="ARBA00006676"/>
    </source>
</evidence>
<sequence>MEEATNLSKPTRPSSGTDRSTGKTKQMNVNEDSVPEPILRLRKNSRKSGQSDYSVLTNYDHADEEKYSRKRRWRDGDGGGDGGGAMADDLDGGSSSARIANKSFQDEGACADEDGVDDGGGGGGARVVDPPARERPADENWPCRESLSFTRSLIFYGSGSITPEHEAAAKSIVEARLMRKKYFGGEGVKCSLAGTRRTAADGSARTTNAAEEGSTAVRTNERPRDLDGEIVDDRKPSAAGGTRSSSSSTADDAKTTTSSPRLEYVFGSDGVVEIYAAADFRRTNNLVVVPPLSSFASDYHRLVEMASSGVLRSFSFQRLQMLSSAFKMHVTVNGAVEDEAQSELLGTDFYRTMKVDNHIHLAAAASAKQFVNFVRDKLENEGDTVVMEDGQTLREVFRRAGLDSDHLTIDAFSVLADYSTYQRFDNFNDKYSPFRMAQMRKIFLKTDNHIDGRFFAELTKKVLQRHEKAKGHASAAEMRLSIYGMESDEWKKLAKWVLRDWECGNMLSSHNRWLVQVPRLWRVYCQKGKGNHSFQDMLENLFCPLFDATLHPEKHPEVAELLSHIVGFDSVDDEGALEAPLSCCLPSSWKREDNPAYSWQMYYLWANIEVLNRVRKSRGLNTFSFRPHAGETGDPMHLAATYMLSLSINHGINLDKQVSLQYLYYLDQIGLSVSPLSNNFLFRKLNQNPFPNFFKRGLNVTLSTDDPLLFHMSDDALLEEYSVARASFDLSMTDVSEIARNSVYQSGFENHLKAQWIGPHYKRGVTHCDENKTHVPLIRAKFRAEHLALEHLMVILLAAGKGKTVLQEMMHQFGDARNGQRKILFDNISEVPDFPEQNQL</sequence>
<dbReference type="AlphaFoldDB" id="A0ABD3MGL5"/>
<feature type="region of interest" description="Disordered" evidence="2">
    <location>
        <begin position="196"/>
        <end position="259"/>
    </location>
</feature>
<dbReference type="PANTHER" id="PTHR11359:SF0">
    <property type="entry name" value="AMP DEAMINASE"/>
    <property type="match status" value="1"/>
</dbReference>
<dbReference type="InterPro" id="IPR006329">
    <property type="entry name" value="AMPD"/>
</dbReference>
<organism evidence="3 4">
    <name type="scientific">Stephanodiscus triporus</name>
    <dbReference type="NCBI Taxonomy" id="2934178"/>
    <lineage>
        <taxon>Eukaryota</taxon>
        <taxon>Sar</taxon>
        <taxon>Stramenopiles</taxon>
        <taxon>Ochrophyta</taxon>
        <taxon>Bacillariophyta</taxon>
        <taxon>Coscinodiscophyceae</taxon>
        <taxon>Thalassiosirophycidae</taxon>
        <taxon>Stephanodiscales</taxon>
        <taxon>Stephanodiscaceae</taxon>
        <taxon>Stephanodiscus</taxon>
    </lineage>
</organism>
<dbReference type="SUPFAM" id="SSF51556">
    <property type="entry name" value="Metallo-dependent hydrolases"/>
    <property type="match status" value="1"/>
</dbReference>
<feature type="compositionally biased region" description="Polar residues" evidence="2">
    <location>
        <begin position="1"/>
        <end position="31"/>
    </location>
</feature>
<dbReference type="EMBL" id="JALLAZ020001843">
    <property type="protein sequence ID" value="KAL3761834.1"/>
    <property type="molecule type" value="Genomic_DNA"/>
</dbReference>
<comment type="caution">
    <text evidence="3">The sequence shown here is derived from an EMBL/GenBank/DDBJ whole genome shotgun (WGS) entry which is preliminary data.</text>
</comment>
<accession>A0ABD3MGL5</accession>
<dbReference type="InterPro" id="IPR032466">
    <property type="entry name" value="Metal_Hydrolase"/>
</dbReference>
<dbReference type="Gene3D" id="4.10.800.20">
    <property type="match status" value="1"/>
</dbReference>
<dbReference type="Pfam" id="PF19326">
    <property type="entry name" value="AMP_deaminase"/>
    <property type="match status" value="1"/>
</dbReference>
<protein>
    <recommendedName>
        <fullName evidence="5">AMP deaminase</fullName>
    </recommendedName>
</protein>
<dbReference type="Gene3D" id="3.20.20.140">
    <property type="entry name" value="Metal-dependent hydrolases"/>
    <property type="match status" value="1"/>
</dbReference>
<name>A0ABD3MGL5_9STRA</name>
<evidence type="ECO:0000256" key="2">
    <source>
        <dbReference type="SAM" id="MobiDB-lite"/>
    </source>
</evidence>
<dbReference type="Proteomes" id="UP001530315">
    <property type="component" value="Unassembled WGS sequence"/>
</dbReference>
<evidence type="ECO:0008006" key="5">
    <source>
        <dbReference type="Google" id="ProtNLM"/>
    </source>
</evidence>
<gene>
    <name evidence="3" type="ORF">ACHAW5_001942</name>
</gene>
<comment type="similarity">
    <text evidence="1">Belongs to the metallo-dependent hydrolases superfamily. Adenosine and AMP deaminases family.</text>
</comment>
<evidence type="ECO:0000313" key="3">
    <source>
        <dbReference type="EMBL" id="KAL3761834.1"/>
    </source>
</evidence>
<proteinExistence type="inferred from homology"/>
<dbReference type="PANTHER" id="PTHR11359">
    <property type="entry name" value="AMP DEAMINASE"/>
    <property type="match status" value="1"/>
</dbReference>
<reference evidence="3 4" key="1">
    <citation type="submission" date="2024-10" db="EMBL/GenBank/DDBJ databases">
        <title>Updated reference genomes for cyclostephanoid diatoms.</title>
        <authorList>
            <person name="Roberts W.R."/>
            <person name="Alverson A.J."/>
        </authorList>
    </citation>
    <scope>NUCLEOTIDE SEQUENCE [LARGE SCALE GENOMIC DNA]</scope>
    <source>
        <strain evidence="3 4">AJA276-08</strain>
    </source>
</reference>
<feature type="compositionally biased region" description="Low complexity" evidence="2">
    <location>
        <begin position="237"/>
        <end position="259"/>
    </location>
</feature>
<feature type="compositionally biased region" description="Polar residues" evidence="2">
    <location>
        <begin position="47"/>
        <end position="57"/>
    </location>
</feature>